<dbReference type="PANTHER" id="PTHR13799:SF14">
    <property type="entry name" value="GTP CYCLOHYDROLASE 1 TYPE 2 HOMOLOG"/>
    <property type="match status" value="1"/>
</dbReference>
<evidence type="ECO:0000256" key="1">
    <source>
        <dbReference type="ARBA" id="ARBA00006964"/>
    </source>
</evidence>
<reference evidence="5" key="1">
    <citation type="journal article" date="2019" name="Int. J. Syst. Evol. Microbiol.">
        <title>The Global Catalogue of Microorganisms (GCM) 10K type strain sequencing project: providing services to taxonomists for standard genome sequencing and annotation.</title>
        <authorList>
            <consortium name="The Broad Institute Genomics Platform"/>
            <consortium name="The Broad Institute Genome Sequencing Center for Infectious Disease"/>
            <person name="Wu L."/>
            <person name="Ma J."/>
        </authorList>
    </citation>
    <scope>NUCLEOTIDE SEQUENCE [LARGE SCALE GENOMIC DNA]</scope>
    <source>
        <strain evidence="5">JCM 17919</strain>
    </source>
</reference>
<dbReference type="InterPro" id="IPR017221">
    <property type="entry name" value="DUF34/NIF3_bac"/>
</dbReference>
<comment type="similarity">
    <text evidence="1 3">Belongs to the GTP cyclohydrolase I type 2/NIF3 family.</text>
</comment>
<keyword evidence="2 3" id="KW-0479">Metal-binding</keyword>
<dbReference type="EMBL" id="BAABGY010000009">
    <property type="protein sequence ID" value="GAA4337152.1"/>
    <property type="molecule type" value="Genomic_DNA"/>
</dbReference>
<dbReference type="Gene3D" id="3.40.1390.30">
    <property type="entry name" value="NIF3 (NGG1p interacting factor 3)-like"/>
    <property type="match status" value="1"/>
</dbReference>
<dbReference type="PANTHER" id="PTHR13799">
    <property type="entry name" value="NGG1 INTERACTING FACTOR 3"/>
    <property type="match status" value="1"/>
</dbReference>
<protein>
    <recommendedName>
        <fullName evidence="3">GTP cyclohydrolase 1 type 2 homolog</fullName>
    </recommendedName>
</protein>
<dbReference type="InterPro" id="IPR015867">
    <property type="entry name" value="N-reg_PII/ATP_PRibTrfase_C"/>
</dbReference>
<gene>
    <name evidence="4" type="ORF">GCM10023184_32820</name>
</gene>
<evidence type="ECO:0000313" key="5">
    <source>
        <dbReference type="Proteomes" id="UP001501725"/>
    </source>
</evidence>
<name>A0ABP8HBS1_9BACT</name>
<dbReference type="PIRSF" id="PIRSF037489">
    <property type="entry name" value="UCP037489_NIF3_YqfO"/>
    <property type="match status" value="1"/>
</dbReference>
<dbReference type="InterPro" id="IPR036069">
    <property type="entry name" value="DUF34/NIF3_sf"/>
</dbReference>
<evidence type="ECO:0000256" key="3">
    <source>
        <dbReference type="PIRNR" id="PIRNR037489"/>
    </source>
</evidence>
<dbReference type="Pfam" id="PF01784">
    <property type="entry name" value="DUF34_NIF3"/>
    <property type="match status" value="1"/>
</dbReference>
<dbReference type="Proteomes" id="UP001501725">
    <property type="component" value="Unassembled WGS sequence"/>
</dbReference>
<proteinExistence type="inferred from homology"/>
<dbReference type="Gene3D" id="3.30.70.120">
    <property type="match status" value="1"/>
</dbReference>
<dbReference type="NCBIfam" id="TIGR00486">
    <property type="entry name" value="YbgI_SA1388"/>
    <property type="match status" value="1"/>
</dbReference>
<accession>A0ABP8HBS1</accession>
<evidence type="ECO:0000313" key="4">
    <source>
        <dbReference type="EMBL" id="GAA4337152.1"/>
    </source>
</evidence>
<keyword evidence="5" id="KW-1185">Reference proteome</keyword>
<dbReference type="RefSeq" id="WP_345256855.1">
    <property type="nucleotide sequence ID" value="NZ_BAABGY010000009.1"/>
</dbReference>
<evidence type="ECO:0000256" key="2">
    <source>
        <dbReference type="ARBA" id="ARBA00022723"/>
    </source>
</evidence>
<sequence length="366" mass="40153">MKIQDILSVLERFAAPELQEDYDNSGLLTGQRGWDCTGVLCTLDATPDVIAEAKERGCNLVLAHHPIVFKGLRRLNGKDYIEQTIIAAIKNDIAIYACHTNLDNVALGVGHIMAQKLGLQHTRVLAPKPRQLRRLITFAPIDKAAEVRAAIFAGGAGHIGNYSECSFNTEGTGTFKAEEGADPYVGNVGEQHQERETKIEIVFPFYLEDQVVKALIAAHPYEEVAYDIFTMENVHFGIGAGLIGKLPAPEPEEAFLRRLKAAFGLEVIRHTPLRGRPVETVALCGGAGSFLTKRALAAGADAYVTADVKYHEFFDAEGRLVLADIGHWESEQFTIDLLHDLVAGKFPTFAVLKTSVRTNPLRYFLG</sequence>
<dbReference type="InterPro" id="IPR002678">
    <property type="entry name" value="DUF34/NIF3"/>
</dbReference>
<comment type="caution">
    <text evidence="4">The sequence shown here is derived from an EMBL/GenBank/DDBJ whole genome shotgun (WGS) entry which is preliminary data.</text>
</comment>
<dbReference type="SUPFAM" id="SSF102705">
    <property type="entry name" value="NIF3 (NGG1p interacting factor 3)-like"/>
    <property type="match status" value="1"/>
</dbReference>
<organism evidence="4 5">
    <name type="scientific">Flaviaesturariibacter amylovorans</name>
    <dbReference type="NCBI Taxonomy" id="1084520"/>
    <lineage>
        <taxon>Bacteria</taxon>
        <taxon>Pseudomonadati</taxon>
        <taxon>Bacteroidota</taxon>
        <taxon>Chitinophagia</taxon>
        <taxon>Chitinophagales</taxon>
        <taxon>Chitinophagaceae</taxon>
        <taxon>Flaviaestuariibacter</taxon>
    </lineage>
</organism>